<keyword evidence="5" id="KW-1185">Reference proteome</keyword>
<dbReference type="InterPro" id="IPR001789">
    <property type="entry name" value="Sig_transdc_resp-reg_receiver"/>
</dbReference>
<dbReference type="SMART" id="SM00448">
    <property type="entry name" value="REC"/>
    <property type="match status" value="1"/>
</dbReference>
<evidence type="ECO:0000256" key="2">
    <source>
        <dbReference type="PROSITE-ProRule" id="PRU00169"/>
    </source>
</evidence>
<proteinExistence type="predicted"/>
<accession>A0ABP7MNR3</accession>
<dbReference type="PANTHER" id="PTHR44591">
    <property type="entry name" value="STRESS RESPONSE REGULATOR PROTEIN 1"/>
    <property type="match status" value="1"/>
</dbReference>
<dbReference type="SUPFAM" id="SSF52172">
    <property type="entry name" value="CheY-like"/>
    <property type="match status" value="1"/>
</dbReference>
<dbReference type="PROSITE" id="PS50110">
    <property type="entry name" value="RESPONSE_REGULATORY"/>
    <property type="match status" value="1"/>
</dbReference>
<evidence type="ECO:0000313" key="5">
    <source>
        <dbReference type="Proteomes" id="UP001501565"/>
    </source>
</evidence>
<sequence length="133" mass="15036">MAKEYILCVDDDRTILMSLKAQLRHLFGTAYCYEVAQSAAEAWEIIDEIYDDGDHIAIVISDWLMPEMKGDEFLIGVHQKHPDIVKIMLTGQADPDAVQRTEEQANLECCLSKPWTLDELKAAIPGTDIRKIS</sequence>
<keyword evidence="1 2" id="KW-0597">Phosphoprotein</keyword>
<gene>
    <name evidence="4" type="ORF">GCM10022277_23630</name>
</gene>
<reference evidence="5" key="1">
    <citation type="journal article" date="2019" name="Int. J. Syst. Evol. Microbiol.">
        <title>The Global Catalogue of Microorganisms (GCM) 10K type strain sequencing project: providing services to taxonomists for standard genome sequencing and annotation.</title>
        <authorList>
            <consortium name="The Broad Institute Genomics Platform"/>
            <consortium name="The Broad Institute Genome Sequencing Center for Infectious Disease"/>
            <person name="Wu L."/>
            <person name="Ma J."/>
        </authorList>
    </citation>
    <scope>NUCLEOTIDE SEQUENCE [LARGE SCALE GENOMIC DNA]</scope>
    <source>
        <strain evidence="5">JCM 17551</strain>
    </source>
</reference>
<dbReference type="InterPro" id="IPR050595">
    <property type="entry name" value="Bact_response_regulator"/>
</dbReference>
<dbReference type="Proteomes" id="UP001501565">
    <property type="component" value="Unassembled WGS sequence"/>
</dbReference>
<dbReference type="RefSeq" id="WP_344798739.1">
    <property type="nucleotide sequence ID" value="NZ_BAABBN010000007.1"/>
</dbReference>
<protein>
    <submittedName>
        <fullName evidence="4">Response regulator</fullName>
    </submittedName>
</protein>
<dbReference type="EMBL" id="BAABBN010000007">
    <property type="protein sequence ID" value="GAA3926786.1"/>
    <property type="molecule type" value="Genomic_DNA"/>
</dbReference>
<evidence type="ECO:0000313" key="4">
    <source>
        <dbReference type="EMBL" id="GAA3926786.1"/>
    </source>
</evidence>
<feature type="modified residue" description="4-aspartylphosphate" evidence="2">
    <location>
        <position position="62"/>
    </location>
</feature>
<dbReference type="PANTHER" id="PTHR44591:SF19">
    <property type="entry name" value="TWO-COMPONENT RESPONSE REGULATOR-RELATED"/>
    <property type="match status" value="1"/>
</dbReference>
<evidence type="ECO:0000259" key="3">
    <source>
        <dbReference type="PROSITE" id="PS50110"/>
    </source>
</evidence>
<organism evidence="4 5">
    <name type="scientific">Litoribacillus peritrichatus</name>
    <dbReference type="NCBI Taxonomy" id="718191"/>
    <lineage>
        <taxon>Bacteria</taxon>
        <taxon>Pseudomonadati</taxon>
        <taxon>Pseudomonadota</taxon>
        <taxon>Gammaproteobacteria</taxon>
        <taxon>Oceanospirillales</taxon>
        <taxon>Oceanospirillaceae</taxon>
        <taxon>Litoribacillus</taxon>
    </lineage>
</organism>
<dbReference type="Gene3D" id="3.40.50.2300">
    <property type="match status" value="1"/>
</dbReference>
<comment type="caution">
    <text evidence="4">The sequence shown here is derived from an EMBL/GenBank/DDBJ whole genome shotgun (WGS) entry which is preliminary data.</text>
</comment>
<name>A0ABP7MNR3_9GAMM</name>
<evidence type="ECO:0000256" key="1">
    <source>
        <dbReference type="ARBA" id="ARBA00022553"/>
    </source>
</evidence>
<dbReference type="Pfam" id="PF00072">
    <property type="entry name" value="Response_reg"/>
    <property type="match status" value="1"/>
</dbReference>
<feature type="domain" description="Response regulatory" evidence="3">
    <location>
        <begin position="5"/>
        <end position="128"/>
    </location>
</feature>
<dbReference type="InterPro" id="IPR011006">
    <property type="entry name" value="CheY-like_superfamily"/>
</dbReference>